<sequence length="254" mass="28831">MHQVTTPFLASLEGSEITTDADPYFSLPAQTWIITQHLEESALLMSQKEVARHGPVSTMAKFLCYRKDDMTQKPAFIRIHRQIPTIGTEYSKPEIRALQAVPKYMPTELKAFQKLKSMACGVTPALLGYKEAQQDNDEAVPGGFSVCIVWDKVPGESLSDEYFWSLDRDARDTIRREFRRVNEQFLPCGIEPTPPTTTNLIYDQVSGSIHICGFSAAEFPSPQKTWSDTRYVLYCLANPSDKMDWALDSSEWEF</sequence>
<evidence type="ECO:0008006" key="3">
    <source>
        <dbReference type="Google" id="ProtNLM"/>
    </source>
</evidence>
<gene>
    <name evidence="1" type="ORF">ACN42_g11295</name>
</gene>
<proteinExistence type="predicted"/>
<keyword evidence="2" id="KW-1185">Reference proteome</keyword>
<dbReference type="Proteomes" id="UP000055045">
    <property type="component" value="Unassembled WGS sequence"/>
</dbReference>
<reference evidence="1 2" key="1">
    <citation type="submission" date="2015-10" db="EMBL/GenBank/DDBJ databases">
        <title>Genome sequencing of Penicillium freii.</title>
        <authorList>
            <person name="Nguyen H.D."/>
            <person name="Visagie C.M."/>
            <person name="Seifert K.A."/>
        </authorList>
    </citation>
    <scope>NUCLEOTIDE SEQUENCE [LARGE SCALE GENOMIC DNA]</scope>
    <source>
        <strain evidence="1 2">DAOM 242723</strain>
    </source>
</reference>
<accession>A0A101M8E1</accession>
<dbReference type="EMBL" id="LLXE01000595">
    <property type="protein sequence ID" value="KUM55936.1"/>
    <property type="molecule type" value="Genomic_DNA"/>
</dbReference>
<evidence type="ECO:0000313" key="2">
    <source>
        <dbReference type="Proteomes" id="UP000055045"/>
    </source>
</evidence>
<dbReference type="AlphaFoldDB" id="A0A101M8E1"/>
<comment type="caution">
    <text evidence="1">The sequence shown here is derived from an EMBL/GenBank/DDBJ whole genome shotgun (WGS) entry which is preliminary data.</text>
</comment>
<name>A0A101M8E1_PENFR</name>
<organism evidence="1 2">
    <name type="scientific">Penicillium freii</name>
    <dbReference type="NCBI Taxonomy" id="48697"/>
    <lineage>
        <taxon>Eukaryota</taxon>
        <taxon>Fungi</taxon>
        <taxon>Dikarya</taxon>
        <taxon>Ascomycota</taxon>
        <taxon>Pezizomycotina</taxon>
        <taxon>Eurotiomycetes</taxon>
        <taxon>Eurotiomycetidae</taxon>
        <taxon>Eurotiales</taxon>
        <taxon>Aspergillaceae</taxon>
        <taxon>Penicillium</taxon>
    </lineage>
</organism>
<protein>
    <recommendedName>
        <fullName evidence="3">Aminoglycoside phosphotransferase domain-containing protein</fullName>
    </recommendedName>
</protein>
<evidence type="ECO:0000313" key="1">
    <source>
        <dbReference type="EMBL" id="KUM55936.1"/>
    </source>
</evidence>